<name>A0ACC3MSA3_9PEZI</name>
<organism evidence="1 2">
    <name type="scientific">Vermiconidia calcicola</name>
    <dbReference type="NCBI Taxonomy" id="1690605"/>
    <lineage>
        <taxon>Eukaryota</taxon>
        <taxon>Fungi</taxon>
        <taxon>Dikarya</taxon>
        <taxon>Ascomycota</taxon>
        <taxon>Pezizomycotina</taxon>
        <taxon>Dothideomycetes</taxon>
        <taxon>Dothideomycetidae</taxon>
        <taxon>Mycosphaerellales</taxon>
        <taxon>Extremaceae</taxon>
        <taxon>Vermiconidia</taxon>
    </lineage>
</organism>
<evidence type="ECO:0000313" key="1">
    <source>
        <dbReference type="EMBL" id="KAK3702431.1"/>
    </source>
</evidence>
<protein>
    <submittedName>
        <fullName evidence="1">Uncharacterized protein</fullName>
    </submittedName>
</protein>
<keyword evidence="2" id="KW-1185">Reference proteome</keyword>
<evidence type="ECO:0000313" key="2">
    <source>
        <dbReference type="Proteomes" id="UP001281147"/>
    </source>
</evidence>
<accession>A0ACC3MSA3</accession>
<proteinExistence type="predicted"/>
<reference evidence="1" key="1">
    <citation type="submission" date="2023-07" db="EMBL/GenBank/DDBJ databases">
        <title>Black Yeasts Isolated from many extreme environments.</title>
        <authorList>
            <person name="Coleine C."/>
            <person name="Stajich J.E."/>
            <person name="Selbmann L."/>
        </authorList>
    </citation>
    <scope>NUCLEOTIDE SEQUENCE</scope>
    <source>
        <strain evidence="1">CCFEE 5714</strain>
    </source>
</reference>
<dbReference type="EMBL" id="JAUTXU010000161">
    <property type="protein sequence ID" value="KAK3702431.1"/>
    <property type="molecule type" value="Genomic_DNA"/>
</dbReference>
<sequence length="159" mass="17851">MPEINPTQLIIKLKVAASSLITNITQLTNVNENWQTDEEELQNAAIDIGLKYDIVVTELQHIETITEQLLNGPPSYDASPHEREHRILELQIVCDRAYNKSVDAKNALDAFCGMTMEADGTEMSLVEASLRAEIAMQDCSEMMSWAKTLVQRDRESTPT</sequence>
<comment type="caution">
    <text evidence="1">The sequence shown here is derived from an EMBL/GenBank/DDBJ whole genome shotgun (WGS) entry which is preliminary data.</text>
</comment>
<dbReference type="Proteomes" id="UP001281147">
    <property type="component" value="Unassembled WGS sequence"/>
</dbReference>
<gene>
    <name evidence="1" type="ORF">LTR37_014897</name>
</gene>